<feature type="signal peptide" evidence="1">
    <location>
        <begin position="1"/>
        <end position="23"/>
    </location>
</feature>
<keyword evidence="3" id="KW-1185">Reference proteome</keyword>
<reference evidence="2" key="1">
    <citation type="submission" date="2021-12" db="EMBL/GenBank/DDBJ databases">
        <authorList>
            <person name="King R."/>
        </authorList>
    </citation>
    <scope>NUCLEOTIDE SEQUENCE</scope>
</reference>
<dbReference type="EMBL" id="OU963863">
    <property type="protein sequence ID" value="CAH0766972.1"/>
    <property type="molecule type" value="Genomic_DNA"/>
</dbReference>
<feature type="chain" id="PRO_5040438367" evidence="1">
    <location>
        <begin position="24"/>
        <end position="143"/>
    </location>
</feature>
<proteinExistence type="predicted"/>
<name>A0A9P0CEF4_BEMTA</name>
<organism evidence="2 3">
    <name type="scientific">Bemisia tabaci</name>
    <name type="common">Sweetpotato whitefly</name>
    <name type="synonym">Aleurodes tabaci</name>
    <dbReference type="NCBI Taxonomy" id="7038"/>
    <lineage>
        <taxon>Eukaryota</taxon>
        <taxon>Metazoa</taxon>
        <taxon>Ecdysozoa</taxon>
        <taxon>Arthropoda</taxon>
        <taxon>Hexapoda</taxon>
        <taxon>Insecta</taxon>
        <taxon>Pterygota</taxon>
        <taxon>Neoptera</taxon>
        <taxon>Paraneoptera</taxon>
        <taxon>Hemiptera</taxon>
        <taxon>Sternorrhyncha</taxon>
        <taxon>Aleyrodoidea</taxon>
        <taxon>Aleyrodidae</taxon>
        <taxon>Aleyrodinae</taxon>
        <taxon>Bemisia</taxon>
    </lineage>
</organism>
<evidence type="ECO:0000313" key="2">
    <source>
        <dbReference type="EMBL" id="CAH0766972.1"/>
    </source>
</evidence>
<evidence type="ECO:0000313" key="3">
    <source>
        <dbReference type="Proteomes" id="UP001152759"/>
    </source>
</evidence>
<sequence length="143" mass="16288">MSVLFLSTTVLLYLYFCLSVVSSAKNQVRTKVMVFEDEVTNCDDKDYVLSIGPFSVSRVGLYMLINGKVAARRDLLNPISFKFRIEKCGDKGNPNSCEYYTTWKWDDACTTLNVLPFTKSFYNSHVPKLNACPYKKVLQSPLL</sequence>
<dbReference type="AlphaFoldDB" id="A0A9P0CEF4"/>
<evidence type="ECO:0000256" key="1">
    <source>
        <dbReference type="SAM" id="SignalP"/>
    </source>
</evidence>
<dbReference type="Proteomes" id="UP001152759">
    <property type="component" value="Chromosome 2"/>
</dbReference>
<accession>A0A9P0CEF4</accession>
<gene>
    <name evidence="2" type="ORF">BEMITA_LOCUS4527</name>
</gene>
<keyword evidence="1" id="KW-0732">Signal</keyword>
<protein>
    <submittedName>
        <fullName evidence="2">Uncharacterized protein</fullName>
    </submittedName>
</protein>